<evidence type="ECO:0000256" key="3">
    <source>
        <dbReference type="ARBA" id="ARBA00022989"/>
    </source>
</evidence>
<accession>A0A6M4AUZ7</accession>
<evidence type="ECO:0000313" key="8">
    <source>
        <dbReference type="EMBL" id="QJQ32913.1"/>
    </source>
</evidence>
<feature type="transmembrane region" description="Helical" evidence="5">
    <location>
        <begin position="324"/>
        <end position="343"/>
    </location>
</feature>
<dbReference type="GO" id="GO:0012505">
    <property type="term" value="C:endomembrane system"/>
    <property type="evidence" value="ECO:0007669"/>
    <property type="project" value="UniProtKB-SubCell"/>
</dbReference>
<dbReference type="Proteomes" id="UP000503018">
    <property type="component" value="Chromosome"/>
</dbReference>
<dbReference type="AlphaFoldDB" id="A0A6M4AUZ7"/>
<dbReference type="EC" id="7.1.1.-" evidence="5"/>
<feature type="transmembrane region" description="Helical" evidence="5">
    <location>
        <begin position="292"/>
        <end position="312"/>
    </location>
</feature>
<dbReference type="EMBL" id="CP053015">
    <property type="protein sequence ID" value="QJQ32913.1"/>
    <property type="molecule type" value="Genomic_DNA"/>
</dbReference>
<keyword evidence="5" id="KW-0520">NAD</keyword>
<sequence>MTDLLYILPELALIIGGLVLLMYAAFAGDKQSGVINALAALFLALALILLIRQPEGPTLVFSDTLRVDSFSIYAKALIYISAIAALLMAPRYFEAEGYRAEYPVLVLFSVLGMSIMVSAHDLMSLYIGLELNSLAAYVLASFARTDGRASEAGLKYFVLGSLASGMLLYGSSLLYGFTGTTNFAGIADVFTHGDNLGLIFGLVFVLAGLGFKISAVPFHMWTPDVYEGAPTPVAAFFASAPKVAALALLTRFCMEALPDAVGSWQQIISFMAIASMVLGAIGAIGQRNIKRLLAYSSIANVGFILVGLAAAGPAATNEAGVSSVIIYLTVYVVMTLGSFLAVLQLRDANGRMVEDIASLAGLWKTRPGLATAIAIFMFSLAGIPPLFGFWPKYLVFQAAISAGLLPLAVIGALASVIGAFYYLRVIKVMMFDAPADVSFPAVGGVAERGVIAVSAAYVSLFGFILLAPLSQVAAWAAGALL</sequence>
<dbReference type="GO" id="GO:0005886">
    <property type="term" value="C:plasma membrane"/>
    <property type="evidence" value="ECO:0007669"/>
    <property type="project" value="UniProtKB-SubCell"/>
</dbReference>
<dbReference type="InterPro" id="IPR010096">
    <property type="entry name" value="NADH-Q_OxRdtase_suN/2"/>
</dbReference>
<comment type="similarity">
    <text evidence="5">Belongs to the complex I subunit 2 family.</text>
</comment>
<organism evidence="8 9">
    <name type="scientific">Sphingomonas lacunae</name>
    <dbReference type="NCBI Taxonomy" id="2698828"/>
    <lineage>
        <taxon>Bacteria</taxon>
        <taxon>Pseudomonadati</taxon>
        <taxon>Pseudomonadota</taxon>
        <taxon>Alphaproteobacteria</taxon>
        <taxon>Sphingomonadales</taxon>
        <taxon>Sphingomonadaceae</taxon>
        <taxon>Sphingomonas</taxon>
    </lineage>
</organism>
<keyword evidence="5" id="KW-0813">Transport</keyword>
<protein>
    <recommendedName>
        <fullName evidence="5">NADH-quinone oxidoreductase subunit N</fullName>
        <ecNumber evidence="5">7.1.1.-</ecNumber>
    </recommendedName>
    <alternativeName>
        <fullName evidence="5">NADH dehydrogenase I subunit N</fullName>
    </alternativeName>
    <alternativeName>
        <fullName evidence="5">NDH-1 subunit N</fullName>
    </alternativeName>
</protein>
<dbReference type="RefSeq" id="WP_169946655.1">
    <property type="nucleotide sequence ID" value="NZ_CP053015.1"/>
</dbReference>
<proteinExistence type="inferred from homology"/>
<feature type="transmembrane region" description="Helical" evidence="5">
    <location>
        <begin position="396"/>
        <end position="423"/>
    </location>
</feature>
<feature type="transmembrane region" description="Helical" evidence="5">
    <location>
        <begin position="6"/>
        <end position="26"/>
    </location>
</feature>
<feature type="transmembrane region" description="Helical" evidence="5">
    <location>
        <begin position="369"/>
        <end position="390"/>
    </location>
</feature>
<evidence type="ECO:0000256" key="4">
    <source>
        <dbReference type="ARBA" id="ARBA00023136"/>
    </source>
</evidence>
<dbReference type="NCBIfam" id="TIGR01770">
    <property type="entry name" value="NDH_I_N"/>
    <property type="match status" value="1"/>
</dbReference>
<keyword evidence="5" id="KW-1278">Translocase</keyword>
<keyword evidence="5" id="KW-1003">Cell membrane</keyword>
<feature type="transmembrane region" description="Helical" evidence="5">
    <location>
        <begin position="264"/>
        <end position="285"/>
    </location>
</feature>
<feature type="transmembrane region" description="Helical" evidence="5">
    <location>
        <begin position="33"/>
        <end position="52"/>
    </location>
</feature>
<evidence type="ECO:0000256" key="6">
    <source>
        <dbReference type="RuleBase" id="RU000320"/>
    </source>
</evidence>
<dbReference type="GO" id="GO:0042773">
    <property type="term" value="P:ATP synthesis coupled electron transport"/>
    <property type="evidence" value="ECO:0007669"/>
    <property type="project" value="InterPro"/>
</dbReference>
<keyword evidence="9" id="KW-1185">Reference proteome</keyword>
<keyword evidence="2 5" id="KW-0812">Transmembrane</keyword>
<comment type="catalytic activity">
    <reaction evidence="5">
        <text>a quinone + NADH + 5 H(+)(in) = a quinol + NAD(+) + 4 H(+)(out)</text>
        <dbReference type="Rhea" id="RHEA:57888"/>
        <dbReference type="ChEBI" id="CHEBI:15378"/>
        <dbReference type="ChEBI" id="CHEBI:24646"/>
        <dbReference type="ChEBI" id="CHEBI:57540"/>
        <dbReference type="ChEBI" id="CHEBI:57945"/>
        <dbReference type="ChEBI" id="CHEBI:132124"/>
    </reaction>
</comment>
<keyword evidence="5" id="KW-0830">Ubiquinone</keyword>
<evidence type="ECO:0000256" key="2">
    <source>
        <dbReference type="ARBA" id="ARBA00022692"/>
    </source>
</evidence>
<feature type="transmembrane region" description="Helical" evidence="5">
    <location>
        <begin position="197"/>
        <end position="221"/>
    </location>
</feature>
<dbReference type="NCBIfam" id="NF004440">
    <property type="entry name" value="PRK05777.1-3"/>
    <property type="match status" value="1"/>
</dbReference>
<dbReference type="GO" id="GO:0048038">
    <property type="term" value="F:quinone binding"/>
    <property type="evidence" value="ECO:0007669"/>
    <property type="project" value="UniProtKB-KW"/>
</dbReference>
<evidence type="ECO:0000313" key="9">
    <source>
        <dbReference type="Proteomes" id="UP000503018"/>
    </source>
</evidence>
<feature type="transmembrane region" description="Helical" evidence="5">
    <location>
        <begin position="233"/>
        <end position="252"/>
    </location>
</feature>
<feature type="domain" description="NADH:quinone oxidoreductase/Mrp antiporter transmembrane" evidence="7">
    <location>
        <begin position="119"/>
        <end position="418"/>
    </location>
</feature>
<feature type="transmembrane region" description="Helical" evidence="5">
    <location>
        <begin position="102"/>
        <end position="119"/>
    </location>
</feature>
<feature type="transmembrane region" description="Helical" evidence="5">
    <location>
        <begin position="156"/>
        <end position="177"/>
    </location>
</feature>
<dbReference type="KEGG" id="slan:GV829_11050"/>
<dbReference type="PANTHER" id="PTHR22773">
    <property type="entry name" value="NADH DEHYDROGENASE"/>
    <property type="match status" value="1"/>
</dbReference>
<evidence type="ECO:0000256" key="5">
    <source>
        <dbReference type="HAMAP-Rule" id="MF_00445"/>
    </source>
</evidence>
<name>A0A6M4AUZ7_9SPHN</name>
<comment type="function">
    <text evidence="5">NDH-1 shuttles electrons from NADH, via FMN and iron-sulfur (Fe-S) centers, to quinones in the respiratory chain. The immediate electron acceptor for the enzyme in this species is believed to be ubiquinone. Couples the redox reaction to proton translocation (for every two electrons transferred, four hydrogen ions are translocated across the cytoplasmic membrane), and thus conserves the redox energy in a proton gradient.</text>
</comment>
<feature type="transmembrane region" description="Helical" evidence="5">
    <location>
        <begin position="455"/>
        <end position="477"/>
    </location>
</feature>
<evidence type="ECO:0000259" key="7">
    <source>
        <dbReference type="Pfam" id="PF00361"/>
    </source>
</evidence>
<keyword evidence="8" id="KW-0560">Oxidoreductase</keyword>
<reference evidence="8 9" key="1">
    <citation type="submission" date="2020-01" db="EMBL/GenBank/DDBJ databases">
        <title>Sphingomonas sp. strain CSW-10.</title>
        <authorList>
            <person name="Chen W.-M."/>
        </authorList>
    </citation>
    <scope>NUCLEOTIDE SEQUENCE [LARGE SCALE GENOMIC DNA]</scope>
    <source>
        <strain evidence="8 9">CSW-10</strain>
    </source>
</reference>
<comment type="subcellular location">
    <subcellularLocation>
        <location evidence="5">Cell membrane</location>
        <topology evidence="5">Multi-pass membrane protein</topology>
    </subcellularLocation>
    <subcellularLocation>
        <location evidence="1">Endomembrane system</location>
        <topology evidence="1">Multi-pass membrane protein</topology>
    </subcellularLocation>
    <subcellularLocation>
        <location evidence="6">Membrane</location>
        <topology evidence="6">Multi-pass membrane protein</topology>
    </subcellularLocation>
</comment>
<gene>
    <name evidence="5 8" type="primary">nuoN</name>
    <name evidence="8" type="ORF">GV829_11050</name>
</gene>
<keyword evidence="4 5" id="KW-0472">Membrane</keyword>
<keyword evidence="3 5" id="KW-1133">Transmembrane helix</keyword>
<keyword evidence="5" id="KW-0874">Quinone</keyword>
<dbReference type="GO" id="GO:0050136">
    <property type="term" value="F:NADH dehydrogenase (quinone) (non-electrogenic) activity"/>
    <property type="evidence" value="ECO:0007669"/>
    <property type="project" value="UniProtKB-UniRule"/>
</dbReference>
<dbReference type="GO" id="GO:0008137">
    <property type="term" value="F:NADH dehydrogenase (ubiquinone) activity"/>
    <property type="evidence" value="ECO:0007669"/>
    <property type="project" value="InterPro"/>
</dbReference>
<comment type="subunit">
    <text evidence="5">NDH-1 is composed of 14 different subunits. Subunits NuoA, H, J, K, L, M, N constitute the membrane sector of the complex.</text>
</comment>
<dbReference type="InterPro" id="IPR001750">
    <property type="entry name" value="ND/Mrp_TM"/>
</dbReference>
<dbReference type="Pfam" id="PF00361">
    <property type="entry name" value="Proton_antipo_M"/>
    <property type="match status" value="1"/>
</dbReference>
<dbReference type="HAMAP" id="MF_00445">
    <property type="entry name" value="NDH1_NuoN_1"/>
    <property type="match status" value="1"/>
</dbReference>
<evidence type="ECO:0000256" key="1">
    <source>
        <dbReference type="ARBA" id="ARBA00004127"/>
    </source>
</evidence>
<feature type="transmembrane region" description="Helical" evidence="5">
    <location>
        <begin position="125"/>
        <end position="144"/>
    </location>
</feature>
<feature type="transmembrane region" description="Helical" evidence="5">
    <location>
        <begin position="72"/>
        <end position="90"/>
    </location>
</feature>